<protein>
    <submittedName>
        <fullName evidence="2">Uncharacterized protein</fullName>
    </submittedName>
</protein>
<reference evidence="3" key="1">
    <citation type="submission" date="2018-04" db="EMBL/GenBank/DDBJ databases">
        <authorList>
            <person name="Lucker S."/>
            <person name="Sakoula D."/>
        </authorList>
    </citation>
    <scope>NUCLEOTIDE SEQUENCE [LARGE SCALE GENOMIC DNA]</scope>
</reference>
<accession>A0A330L6X9</accession>
<proteinExistence type="predicted"/>
<evidence type="ECO:0000313" key="2">
    <source>
        <dbReference type="EMBL" id="SPP65010.1"/>
    </source>
</evidence>
<keyword evidence="3" id="KW-1185">Reference proteome</keyword>
<dbReference type="EMBL" id="OUNR01000012">
    <property type="protein sequence ID" value="SPP65010.1"/>
    <property type="molecule type" value="Genomic_DNA"/>
</dbReference>
<feature type="compositionally biased region" description="Basic and acidic residues" evidence="1">
    <location>
        <begin position="1"/>
        <end position="11"/>
    </location>
</feature>
<evidence type="ECO:0000313" key="3">
    <source>
        <dbReference type="Proteomes" id="UP000248168"/>
    </source>
</evidence>
<dbReference type="InParanoid" id="A0A330L6X9"/>
<name>A0A330L6X9_9BACT</name>
<evidence type="ECO:0000256" key="1">
    <source>
        <dbReference type="SAM" id="MobiDB-lite"/>
    </source>
</evidence>
<gene>
    <name evidence="2" type="ORF">NITLEN_20650</name>
</gene>
<feature type="compositionally biased region" description="Polar residues" evidence="1">
    <location>
        <begin position="14"/>
        <end position="30"/>
    </location>
</feature>
<dbReference type="Proteomes" id="UP000248168">
    <property type="component" value="Unassembled WGS sequence"/>
</dbReference>
<dbReference type="AlphaFoldDB" id="A0A330L6X9"/>
<sequence>MHVERVKKAAEKNAQAQVQEVAQTPKILTS</sequence>
<feature type="region of interest" description="Disordered" evidence="1">
    <location>
        <begin position="1"/>
        <end position="30"/>
    </location>
</feature>
<organism evidence="2 3">
    <name type="scientific">Nitrospira lenta</name>
    <dbReference type="NCBI Taxonomy" id="1436998"/>
    <lineage>
        <taxon>Bacteria</taxon>
        <taxon>Pseudomonadati</taxon>
        <taxon>Nitrospirota</taxon>
        <taxon>Nitrospiria</taxon>
        <taxon>Nitrospirales</taxon>
        <taxon>Nitrospiraceae</taxon>
        <taxon>Nitrospira</taxon>
    </lineage>
</organism>